<evidence type="ECO:0000256" key="4">
    <source>
        <dbReference type="PROSITE-ProRule" id="PRU00335"/>
    </source>
</evidence>
<dbReference type="PROSITE" id="PS50977">
    <property type="entry name" value="HTH_TETR_2"/>
    <property type="match status" value="1"/>
</dbReference>
<feature type="DNA-binding region" description="H-T-H motif" evidence="4">
    <location>
        <begin position="32"/>
        <end position="51"/>
    </location>
</feature>
<evidence type="ECO:0000256" key="1">
    <source>
        <dbReference type="ARBA" id="ARBA00023015"/>
    </source>
</evidence>
<evidence type="ECO:0000256" key="3">
    <source>
        <dbReference type="ARBA" id="ARBA00023163"/>
    </source>
</evidence>
<comment type="caution">
    <text evidence="6">The sequence shown here is derived from an EMBL/GenBank/DDBJ whole genome shotgun (WGS) entry which is preliminary data.</text>
</comment>
<keyword evidence="2 4" id="KW-0238">DNA-binding</keyword>
<dbReference type="PANTHER" id="PTHR30055">
    <property type="entry name" value="HTH-TYPE TRANSCRIPTIONAL REGULATOR RUTR"/>
    <property type="match status" value="1"/>
</dbReference>
<dbReference type="InterPro" id="IPR009057">
    <property type="entry name" value="Homeodomain-like_sf"/>
</dbReference>
<dbReference type="EMBL" id="AUBJ02000001">
    <property type="protein sequence ID" value="MCP2330756.1"/>
    <property type="molecule type" value="Genomic_DNA"/>
</dbReference>
<dbReference type="InterPro" id="IPR041479">
    <property type="entry name" value="TetR_CgmR_C"/>
</dbReference>
<gene>
    <name evidence="6" type="ORF">G443_001026</name>
</gene>
<dbReference type="PANTHER" id="PTHR30055:SF234">
    <property type="entry name" value="HTH-TYPE TRANSCRIPTIONAL REGULATOR BETI"/>
    <property type="match status" value="1"/>
</dbReference>
<evidence type="ECO:0000256" key="2">
    <source>
        <dbReference type="ARBA" id="ARBA00023125"/>
    </source>
</evidence>
<reference evidence="6 7" key="1">
    <citation type="submission" date="2022-06" db="EMBL/GenBank/DDBJ databases">
        <title>Genomic Encyclopedia of Type Strains, Phase I: the one thousand microbial genomes (KMG-I) project.</title>
        <authorList>
            <person name="Kyrpides N."/>
        </authorList>
    </citation>
    <scope>NUCLEOTIDE SEQUENCE [LARGE SCALE GENOMIC DNA]</scope>
    <source>
        <strain evidence="6 7">DSM 43889</strain>
    </source>
</reference>
<feature type="domain" description="HTH tetR-type" evidence="5">
    <location>
        <begin position="10"/>
        <end position="69"/>
    </location>
</feature>
<sequence length="192" mass="20565">MGRTEGRTAEDTKRLILRAAAQVIRRDGLAASLDDIAAEAGVSKGGLVYHFRSKQALLVALGESIARSFEALVTSRIDPSDTRPGRLTRAYIRACFADVEDPVAMRDNIAIAAHLISDDDLQELADQDGRRWRARLREDGLPDRTITLVIAACDGVSTGPLWGSALDGDDVRELERDLIGLTESGPGPGSGG</sequence>
<organism evidence="6 7">
    <name type="scientific">Actinoalloteichus caeruleus DSM 43889</name>
    <dbReference type="NCBI Taxonomy" id="1120930"/>
    <lineage>
        <taxon>Bacteria</taxon>
        <taxon>Bacillati</taxon>
        <taxon>Actinomycetota</taxon>
        <taxon>Actinomycetes</taxon>
        <taxon>Pseudonocardiales</taxon>
        <taxon>Pseudonocardiaceae</taxon>
        <taxon>Actinoalloteichus</taxon>
        <taxon>Actinoalloteichus cyanogriseus</taxon>
    </lineage>
</organism>
<dbReference type="InterPro" id="IPR001647">
    <property type="entry name" value="HTH_TetR"/>
</dbReference>
<name>A0ABT1JE33_ACTCY</name>
<proteinExistence type="predicted"/>
<dbReference type="Proteomes" id="UP000791080">
    <property type="component" value="Unassembled WGS sequence"/>
</dbReference>
<dbReference type="SUPFAM" id="SSF46689">
    <property type="entry name" value="Homeodomain-like"/>
    <property type="match status" value="1"/>
</dbReference>
<dbReference type="Pfam" id="PF17937">
    <property type="entry name" value="TetR_C_28"/>
    <property type="match status" value="1"/>
</dbReference>
<keyword evidence="7" id="KW-1185">Reference proteome</keyword>
<dbReference type="Pfam" id="PF00440">
    <property type="entry name" value="TetR_N"/>
    <property type="match status" value="1"/>
</dbReference>
<accession>A0ABT1JE33</accession>
<keyword evidence="1" id="KW-0805">Transcription regulation</keyword>
<keyword evidence="3" id="KW-0804">Transcription</keyword>
<dbReference type="PRINTS" id="PR00455">
    <property type="entry name" value="HTHTETR"/>
</dbReference>
<dbReference type="RefSeq" id="WP_026420268.1">
    <property type="nucleotide sequence ID" value="NZ_AUBJ02000001.1"/>
</dbReference>
<evidence type="ECO:0000313" key="7">
    <source>
        <dbReference type="Proteomes" id="UP000791080"/>
    </source>
</evidence>
<protein>
    <submittedName>
        <fullName evidence="6">Transcriptional regulator, TetR family</fullName>
    </submittedName>
</protein>
<evidence type="ECO:0000313" key="6">
    <source>
        <dbReference type="EMBL" id="MCP2330756.1"/>
    </source>
</evidence>
<evidence type="ECO:0000259" key="5">
    <source>
        <dbReference type="PROSITE" id="PS50977"/>
    </source>
</evidence>
<dbReference type="Gene3D" id="1.10.357.10">
    <property type="entry name" value="Tetracycline Repressor, domain 2"/>
    <property type="match status" value="1"/>
</dbReference>
<dbReference type="InterPro" id="IPR050109">
    <property type="entry name" value="HTH-type_TetR-like_transc_reg"/>
</dbReference>